<keyword evidence="4 9" id="KW-0349">Heme</keyword>
<dbReference type="EMBL" id="JAWWNJ010000019">
    <property type="protein sequence ID" value="KAK7035675.1"/>
    <property type="molecule type" value="Genomic_DNA"/>
</dbReference>
<keyword evidence="11" id="KW-0472">Membrane</keyword>
<dbReference type="GO" id="GO:0005506">
    <property type="term" value="F:iron ion binding"/>
    <property type="evidence" value="ECO:0007669"/>
    <property type="project" value="InterPro"/>
</dbReference>
<dbReference type="PROSITE" id="PS00086">
    <property type="entry name" value="CYTOCHROME_P450"/>
    <property type="match status" value="1"/>
</dbReference>
<protein>
    <submittedName>
        <fullName evidence="12">Cytochrome P450</fullName>
    </submittedName>
</protein>
<dbReference type="InterPro" id="IPR050364">
    <property type="entry name" value="Cytochrome_P450_fung"/>
</dbReference>
<gene>
    <name evidence="12" type="ORF">R3P38DRAFT_2518032</name>
</gene>
<dbReference type="AlphaFoldDB" id="A0AAW0CAG8"/>
<comment type="caution">
    <text evidence="12">The sequence shown here is derived from an EMBL/GenBank/DDBJ whole genome shotgun (WGS) entry which is preliminary data.</text>
</comment>
<sequence length="516" mass="58204">MAPRDLAVGVLAISLTIWLRLYYSRKKKMPLPPSPKGYPLVGNVFDMPPSQSWITFAEWGKKYGGIMSVTLMGQPFIIINDPAIATEVLDQRGNNYADRPTFEMANLCGWDRVLSRFVFSAPYRLRMPNLYSRFREYRKLISRVIGTRGCIEKFNEIEEYQGNMFLKRVLPDPVAFESATRKSAAALVLQLTYGYKIEETGSDPFVDLADKGMLEFSEIMRPGAFLIEVLPALKYVPSWFPRAGFKRLAAKYNRSCDELAEVPLAYVREQMEIQYTADLLSQPDLSDQQLFDIKWSASSFYSAGSDTTVSVITAYFLAATKYPHIQDKAQAEIDRVICRGRLPTLKDRPSLPYIGALCKELARWLPIVPLAAPHRAMRDDLYGEYLFPKDAFVIPISGVNFLHDPKVYRDPMLFNPERYLGPNAEPDPADMGLFGYGRRVCPGMHLADISIWICVVKAVAGLTISRALDENGVPLDLIADVTDGIVLRPFPFKCTVKPRSEQVLKWVEDATSDAQG</sequence>
<keyword evidence="11" id="KW-1133">Transmembrane helix</keyword>
<dbReference type="InterPro" id="IPR002401">
    <property type="entry name" value="Cyt_P450_E_grp-I"/>
</dbReference>
<keyword evidence="5 9" id="KW-0479">Metal-binding</keyword>
<keyword evidence="8 10" id="KW-0503">Monooxygenase</keyword>
<evidence type="ECO:0000256" key="10">
    <source>
        <dbReference type="RuleBase" id="RU000461"/>
    </source>
</evidence>
<evidence type="ECO:0000313" key="12">
    <source>
        <dbReference type="EMBL" id="KAK7035675.1"/>
    </source>
</evidence>
<dbReference type="GO" id="GO:0016705">
    <property type="term" value="F:oxidoreductase activity, acting on paired donors, with incorporation or reduction of molecular oxygen"/>
    <property type="evidence" value="ECO:0007669"/>
    <property type="project" value="InterPro"/>
</dbReference>
<keyword evidence="13" id="KW-1185">Reference proteome</keyword>
<dbReference type="GO" id="GO:0004497">
    <property type="term" value="F:monooxygenase activity"/>
    <property type="evidence" value="ECO:0007669"/>
    <property type="project" value="UniProtKB-KW"/>
</dbReference>
<evidence type="ECO:0000256" key="1">
    <source>
        <dbReference type="ARBA" id="ARBA00001971"/>
    </source>
</evidence>
<evidence type="ECO:0000256" key="8">
    <source>
        <dbReference type="ARBA" id="ARBA00023033"/>
    </source>
</evidence>
<dbReference type="Pfam" id="PF00067">
    <property type="entry name" value="p450"/>
    <property type="match status" value="1"/>
</dbReference>
<keyword evidence="7 9" id="KW-0408">Iron</keyword>
<comment type="pathway">
    <text evidence="2">Secondary metabolite biosynthesis.</text>
</comment>
<keyword evidence="11" id="KW-0812">Transmembrane</keyword>
<evidence type="ECO:0000256" key="5">
    <source>
        <dbReference type="ARBA" id="ARBA00022723"/>
    </source>
</evidence>
<name>A0AAW0CAG8_9AGAR</name>
<dbReference type="GO" id="GO:0020037">
    <property type="term" value="F:heme binding"/>
    <property type="evidence" value="ECO:0007669"/>
    <property type="project" value="InterPro"/>
</dbReference>
<evidence type="ECO:0000256" key="11">
    <source>
        <dbReference type="SAM" id="Phobius"/>
    </source>
</evidence>
<reference evidence="12 13" key="1">
    <citation type="journal article" date="2024" name="J Genomics">
        <title>Draft genome sequencing and assembly of Favolaschia claudopus CIRM-BRFM 2984 isolated from oak limbs.</title>
        <authorList>
            <person name="Navarro D."/>
            <person name="Drula E."/>
            <person name="Chaduli D."/>
            <person name="Cazenave R."/>
            <person name="Ahrendt S."/>
            <person name="Wang J."/>
            <person name="Lipzen A."/>
            <person name="Daum C."/>
            <person name="Barry K."/>
            <person name="Grigoriev I.V."/>
            <person name="Favel A."/>
            <person name="Rosso M.N."/>
            <person name="Martin F."/>
        </authorList>
    </citation>
    <scope>NUCLEOTIDE SEQUENCE [LARGE SCALE GENOMIC DNA]</scope>
    <source>
        <strain evidence="12 13">CIRM-BRFM 2984</strain>
    </source>
</reference>
<dbReference type="Proteomes" id="UP001362999">
    <property type="component" value="Unassembled WGS sequence"/>
</dbReference>
<evidence type="ECO:0000256" key="6">
    <source>
        <dbReference type="ARBA" id="ARBA00023002"/>
    </source>
</evidence>
<evidence type="ECO:0000256" key="3">
    <source>
        <dbReference type="ARBA" id="ARBA00010617"/>
    </source>
</evidence>
<evidence type="ECO:0000256" key="7">
    <source>
        <dbReference type="ARBA" id="ARBA00023004"/>
    </source>
</evidence>
<dbReference type="InterPro" id="IPR001128">
    <property type="entry name" value="Cyt_P450"/>
</dbReference>
<dbReference type="CDD" id="cd11065">
    <property type="entry name" value="CYP64-like"/>
    <property type="match status" value="1"/>
</dbReference>
<proteinExistence type="inferred from homology"/>
<accession>A0AAW0CAG8</accession>
<organism evidence="12 13">
    <name type="scientific">Favolaschia claudopus</name>
    <dbReference type="NCBI Taxonomy" id="2862362"/>
    <lineage>
        <taxon>Eukaryota</taxon>
        <taxon>Fungi</taxon>
        <taxon>Dikarya</taxon>
        <taxon>Basidiomycota</taxon>
        <taxon>Agaricomycotina</taxon>
        <taxon>Agaricomycetes</taxon>
        <taxon>Agaricomycetidae</taxon>
        <taxon>Agaricales</taxon>
        <taxon>Marasmiineae</taxon>
        <taxon>Mycenaceae</taxon>
        <taxon>Favolaschia</taxon>
    </lineage>
</organism>
<keyword evidence="6 10" id="KW-0560">Oxidoreductase</keyword>
<comment type="similarity">
    <text evidence="3 10">Belongs to the cytochrome P450 family.</text>
</comment>
<feature type="binding site" description="axial binding residue" evidence="9">
    <location>
        <position position="441"/>
    </location>
    <ligand>
        <name>heme</name>
        <dbReference type="ChEBI" id="CHEBI:30413"/>
    </ligand>
    <ligandPart>
        <name>Fe</name>
        <dbReference type="ChEBI" id="CHEBI:18248"/>
    </ligandPart>
</feature>
<evidence type="ECO:0000256" key="4">
    <source>
        <dbReference type="ARBA" id="ARBA00022617"/>
    </source>
</evidence>
<dbReference type="Gene3D" id="1.10.630.10">
    <property type="entry name" value="Cytochrome P450"/>
    <property type="match status" value="1"/>
</dbReference>
<evidence type="ECO:0000313" key="13">
    <source>
        <dbReference type="Proteomes" id="UP001362999"/>
    </source>
</evidence>
<evidence type="ECO:0000256" key="9">
    <source>
        <dbReference type="PIRSR" id="PIRSR602401-1"/>
    </source>
</evidence>
<dbReference type="SUPFAM" id="SSF48264">
    <property type="entry name" value="Cytochrome P450"/>
    <property type="match status" value="1"/>
</dbReference>
<dbReference type="PRINTS" id="PR00463">
    <property type="entry name" value="EP450I"/>
</dbReference>
<feature type="transmembrane region" description="Helical" evidence="11">
    <location>
        <begin position="6"/>
        <end position="23"/>
    </location>
</feature>
<dbReference type="InterPro" id="IPR036396">
    <property type="entry name" value="Cyt_P450_sf"/>
</dbReference>
<dbReference type="InterPro" id="IPR017972">
    <property type="entry name" value="Cyt_P450_CS"/>
</dbReference>
<dbReference type="PANTHER" id="PTHR46300:SF7">
    <property type="entry name" value="P450, PUTATIVE (EUROFUNG)-RELATED"/>
    <property type="match status" value="1"/>
</dbReference>
<comment type="cofactor">
    <cofactor evidence="1 9">
        <name>heme</name>
        <dbReference type="ChEBI" id="CHEBI:30413"/>
    </cofactor>
</comment>
<evidence type="ECO:0000256" key="2">
    <source>
        <dbReference type="ARBA" id="ARBA00005179"/>
    </source>
</evidence>
<dbReference type="PANTHER" id="PTHR46300">
    <property type="entry name" value="P450, PUTATIVE (EUROFUNG)-RELATED-RELATED"/>
    <property type="match status" value="1"/>
</dbReference>